<name>A0A0W1R9C2_9EURY</name>
<keyword evidence="2" id="KW-0804">Transcription</keyword>
<evidence type="ECO:0000259" key="3">
    <source>
        <dbReference type="Pfam" id="PF04967"/>
    </source>
</evidence>
<feature type="domain" description="HVO-0513-like N-terminal" evidence="4">
    <location>
        <begin position="16"/>
        <end position="150"/>
    </location>
</feature>
<comment type="caution">
    <text evidence="5">The sequence shown here is derived from an EMBL/GenBank/DDBJ whole genome shotgun (WGS) entry which is preliminary data.</text>
</comment>
<dbReference type="AlphaFoldDB" id="A0A0W1R9C2"/>
<evidence type="ECO:0000313" key="5">
    <source>
        <dbReference type="EMBL" id="KTG09914.1"/>
    </source>
</evidence>
<keyword evidence="6" id="KW-1185">Reference proteome</keyword>
<dbReference type="PANTHER" id="PTHR34236:SF1">
    <property type="entry name" value="DIMETHYL SULFOXIDE REDUCTASE TRANSCRIPTIONAL ACTIVATOR"/>
    <property type="match status" value="1"/>
</dbReference>
<organism evidence="5 6">
    <name type="scientific">Haloprofundus marisrubri</name>
    <dbReference type="NCBI Taxonomy" id="1514971"/>
    <lineage>
        <taxon>Archaea</taxon>
        <taxon>Methanobacteriati</taxon>
        <taxon>Methanobacteriota</taxon>
        <taxon>Stenosarchaea group</taxon>
        <taxon>Halobacteria</taxon>
        <taxon>Halobacteriales</taxon>
        <taxon>Haloferacaceae</taxon>
        <taxon>Haloprofundus</taxon>
    </lineage>
</organism>
<dbReference type="InterPro" id="IPR056493">
    <property type="entry name" value="HVO_0513_N"/>
</dbReference>
<keyword evidence="1" id="KW-0805">Transcription regulation</keyword>
<proteinExistence type="predicted"/>
<reference evidence="5 6" key="1">
    <citation type="submission" date="2015-12" db="EMBL/GenBank/DDBJ databases">
        <title>Haloprofundus marisrubri gen. nov., sp. nov., an extremely halophilic archaeon isolated from the Discovery deep brine-seawater interface in the Red Sea.</title>
        <authorList>
            <person name="Zhang G."/>
            <person name="Stingl U."/>
            <person name="Rashid M."/>
        </authorList>
    </citation>
    <scope>NUCLEOTIDE SEQUENCE [LARGE SCALE GENOMIC DNA]</scope>
    <source>
        <strain evidence="5 6">SB9</strain>
    </source>
</reference>
<dbReference type="InterPro" id="IPR007050">
    <property type="entry name" value="HTH_bacterioopsin"/>
</dbReference>
<feature type="domain" description="HTH bat-type" evidence="3">
    <location>
        <begin position="161"/>
        <end position="213"/>
    </location>
</feature>
<dbReference type="Proteomes" id="UP000054387">
    <property type="component" value="Unassembled WGS sequence"/>
</dbReference>
<evidence type="ECO:0000256" key="1">
    <source>
        <dbReference type="ARBA" id="ARBA00023015"/>
    </source>
</evidence>
<evidence type="ECO:0000256" key="2">
    <source>
        <dbReference type="ARBA" id="ARBA00023163"/>
    </source>
</evidence>
<sequence>MRHLRATLRHTEETTHPMHEFVVREPGFSSSNLLAWNPTPDERITMLFYVEGDAERYRAALEATDTIREYELSESGDDAFFLCVREHLSVVDDEQVRAFLESELVLVPPVTYDEDRTMTITAVGTDEALRSALSAIPDGIGVEVTQVGTYDAEKFQRGGSLTARQREAVAAAVDIGYYETPKEGTLDDVAVRLDCSPGTAGEHLRKAEQHVMRELVDGGYGGV</sequence>
<dbReference type="Pfam" id="PF04967">
    <property type="entry name" value="HTH_10"/>
    <property type="match status" value="1"/>
</dbReference>
<dbReference type="EMBL" id="LOPU01000018">
    <property type="protein sequence ID" value="KTG09914.1"/>
    <property type="molecule type" value="Genomic_DNA"/>
</dbReference>
<evidence type="ECO:0000259" key="4">
    <source>
        <dbReference type="Pfam" id="PF24278"/>
    </source>
</evidence>
<gene>
    <name evidence="5" type="ORF">AUR64_09825</name>
</gene>
<protein>
    <submittedName>
        <fullName evidence="5">Uncharacterized protein</fullName>
    </submittedName>
</protein>
<dbReference type="RefSeq" id="WP_058581269.1">
    <property type="nucleotide sequence ID" value="NZ_LOPU01000018.1"/>
</dbReference>
<dbReference type="Pfam" id="PF24278">
    <property type="entry name" value="HVO_0513_N"/>
    <property type="match status" value="1"/>
</dbReference>
<dbReference type="STRING" id="1514971.AUR64_09825"/>
<dbReference type="PANTHER" id="PTHR34236">
    <property type="entry name" value="DIMETHYL SULFOXIDE REDUCTASE TRANSCRIPTIONAL ACTIVATOR"/>
    <property type="match status" value="1"/>
</dbReference>
<evidence type="ECO:0000313" key="6">
    <source>
        <dbReference type="Proteomes" id="UP000054387"/>
    </source>
</evidence>
<accession>A0A0W1R9C2</accession>